<accession>A0AAV9G2U0</accession>
<evidence type="ECO:0000313" key="6">
    <source>
        <dbReference type="Proteomes" id="UP001321760"/>
    </source>
</evidence>
<feature type="domain" description="DUF7791" evidence="4">
    <location>
        <begin position="566"/>
        <end position="690"/>
    </location>
</feature>
<feature type="domain" description="Nephrocystin 3-like N-terminal" evidence="3">
    <location>
        <begin position="257"/>
        <end position="433"/>
    </location>
</feature>
<comment type="caution">
    <text evidence="5">The sequence shown here is derived from an EMBL/GenBank/DDBJ whole genome shotgun (WGS) entry which is preliminary data.</text>
</comment>
<evidence type="ECO:0000313" key="5">
    <source>
        <dbReference type="EMBL" id="KAK4442412.1"/>
    </source>
</evidence>
<dbReference type="Pfam" id="PF24883">
    <property type="entry name" value="NPHP3_N"/>
    <property type="match status" value="1"/>
</dbReference>
<evidence type="ECO:0000259" key="4">
    <source>
        <dbReference type="Pfam" id="PF25053"/>
    </source>
</evidence>
<sequence>MEAIEAVSFAASVVSLLDLCCNIVKGSYTIYRSETGAPLEHAQIGTALDDLNDVAKRLKANFVKPDSAHRLSDILSDIKRKEGNKVWRSIEAKWKSMRKEGALAALEQRLNFLRLELLLRLNLVISEEQASVKSKLDSMEESNLRRSAKAEDELRAVQETIKKLEGKVTSGLSFAAARQSGNDSLAPITAALSELLAALEMVPKGPSTEEIVLGRLYFPTVKARIDDIADAEFGTFDWLLEPDSKHSPEDRKLTQTRQSFLTWLKEDDSQVFHISGKAGSGKSTLMKYLCKHWRPRSSLDCWAGDKKLVFANYFFWNSGDAGQKTLQGLYRSLLLDILRQCPELTKDAFPQCFTNNTSHHVAGLRAPFEFSELKRALNVILCKTNFPSHRFCFFIDGLDEFDADLHTDHWDLAQLLRDWAAKSPDVKICVSSRPHEEFLQCFDSSRRMHLHELTQRDVERFARGALEKGVAEASNTPSTFIDTDEFAKDIAERAEGVFLWVRLVVRSLVDGIRHRYSSAMLKEKLDKTPRGLEPLFDQLFNDIDPADRDRSDMVFLLAASGDAKDALMYWWLDDLSDPEFPYDHRSAHACTDQEILSRQDMVRGQLANLTKGLVEMKPRFASIDLAAARGWECDMMGLRDIYFAQRVDFFHRTVQDYLNDPQRLHHAKRRLEGRFSIADAVPRLRLALFKFARTMPCYFRPQGLGQTALIECFEAMFDEKYVDGTNISRFLDECERALNHHRQTPFTYHEVDGQTHPGVIAWGQGWNSSPGGEVLTGDDLSYLHWLASYRNRHYDDYVMHRLLAHSPTGGALLSRIGPSLLFTTSSSFLQRGTLDDPQHSFPLRLLAAGVSPNGEMPIKYRPNPSPDSEDPPSSENPDHTASWTHSLTTAWTAFAFTVAETNMNDFRYDQEYMRNRSPVVFQLVEAFLRHGADPTVSFDLEISRDNGCQFDGNELSVTIEDIVLYVSPPNQEEVTRLVRAGNSEGRWAWLWRRFVGAQEERGTGMKYRRGRMEEFNTEERGYRVKTGYAGEEKLEGSFFANLW</sequence>
<dbReference type="Pfam" id="PF25053">
    <property type="entry name" value="DUF7791"/>
    <property type="match status" value="1"/>
</dbReference>
<reference evidence="5" key="1">
    <citation type="journal article" date="2023" name="Mol. Phylogenet. Evol.">
        <title>Genome-scale phylogeny and comparative genomics of the fungal order Sordariales.</title>
        <authorList>
            <person name="Hensen N."/>
            <person name="Bonometti L."/>
            <person name="Westerberg I."/>
            <person name="Brannstrom I.O."/>
            <person name="Guillou S."/>
            <person name="Cros-Aarteil S."/>
            <person name="Calhoun S."/>
            <person name="Haridas S."/>
            <person name="Kuo A."/>
            <person name="Mondo S."/>
            <person name="Pangilinan J."/>
            <person name="Riley R."/>
            <person name="LaButti K."/>
            <person name="Andreopoulos B."/>
            <person name="Lipzen A."/>
            <person name="Chen C."/>
            <person name="Yan M."/>
            <person name="Daum C."/>
            <person name="Ng V."/>
            <person name="Clum A."/>
            <person name="Steindorff A."/>
            <person name="Ohm R.A."/>
            <person name="Martin F."/>
            <person name="Silar P."/>
            <person name="Natvig D.O."/>
            <person name="Lalanne C."/>
            <person name="Gautier V."/>
            <person name="Ament-Velasquez S.L."/>
            <person name="Kruys A."/>
            <person name="Hutchinson M.I."/>
            <person name="Powell A.J."/>
            <person name="Barry K."/>
            <person name="Miller A.N."/>
            <person name="Grigoriev I.V."/>
            <person name="Debuchy R."/>
            <person name="Gladieux P."/>
            <person name="Hiltunen Thoren M."/>
            <person name="Johannesson H."/>
        </authorList>
    </citation>
    <scope>NUCLEOTIDE SEQUENCE</scope>
    <source>
        <strain evidence="5">PSN243</strain>
    </source>
</reference>
<keyword evidence="6" id="KW-1185">Reference proteome</keyword>
<dbReference type="Gene3D" id="3.40.50.300">
    <property type="entry name" value="P-loop containing nucleotide triphosphate hydrolases"/>
    <property type="match status" value="1"/>
</dbReference>
<keyword evidence="1" id="KW-0677">Repeat</keyword>
<dbReference type="Proteomes" id="UP001321760">
    <property type="component" value="Unassembled WGS sequence"/>
</dbReference>
<evidence type="ECO:0000256" key="1">
    <source>
        <dbReference type="ARBA" id="ARBA00022737"/>
    </source>
</evidence>
<evidence type="ECO:0000259" key="3">
    <source>
        <dbReference type="Pfam" id="PF24883"/>
    </source>
</evidence>
<dbReference type="InterPro" id="IPR056884">
    <property type="entry name" value="NPHP3-like_N"/>
</dbReference>
<gene>
    <name evidence="5" type="ORF">QBC34DRAFT_454861</name>
</gene>
<evidence type="ECO:0008006" key="7">
    <source>
        <dbReference type="Google" id="ProtNLM"/>
    </source>
</evidence>
<dbReference type="EMBL" id="MU866017">
    <property type="protein sequence ID" value="KAK4442412.1"/>
    <property type="molecule type" value="Genomic_DNA"/>
</dbReference>
<feature type="region of interest" description="Disordered" evidence="2">
    <location>
        <begin position="854"/>
        <end position="882"/>
    </location>
</feature>
<protein>
    <recommendedName>
        <fullName evidence="7">NACHT domain-containing protein</fullName>
    </recommendedName>
</protein>
<dbReference type="PANTHER" id="PTHR10039:SF5">
    <property type="entry name" value="NACHT DOMAIN-CONTAINING PROTEIN"/>
    <property type="match status" value="1"/>
</dbReference>
<dbReference type="InterPro" id="IPR027417">
    <property type="entry name" value="P-loop_NTPase"/>
</dbReference>
<proteinExistence type="predicted"/>
<dbReference type="AlphaFoldDB" id="A0AAV9G2U0"/>
<organism evidence="5 6">
    <name type="scientific">Podospora aff. communis PSN243</name>
    <dbReference type="NCBI Taxonomy" id="3040156"/>
    <lineage>
        <taxon>Eukaryota</taxon>
        <taxon>Fungi</taxon>
        <taxon>Dikarya</taxon>
        <taxon>Ascomycota</taxon>
        <taxon>Pezizomycotina</taxon>
        <taxon>Sordariomycetes</taxon>
        <taxon>Sordariomycetidae</taxon>
        <taxon>Sordariales</taxon>
        <taxon>Podosporaceae</taxon>
        <taxon>Podospora</taxon>
    </lineage>
</organism>
<evidence type="ECO:0000256" key="2">
    <source>
        <dbReference type="SAM" id="MobiDB-lite"/>
    </source>
</evidence>
<reference evidence="5" key="2">
    <citation type="submission" date="2023-05" db="EMBL/GenBank/DDBJ databases">
        <authorList>
            <consortium name="Lawrence Berkeley National Laboratory"/>
            <person name="Steindorff A."/>
            <person name="Hensen N."/>
            <person name="Bonometti L."/>
            <person name="Westerberg I."/>
            <person name="Brannstrom I.O."/>
            <person name="Guillou S."/>
            <person name="Cros-Aarteil S."/>
            <person name="Calhoun S."/>
            <person name="Haridas S."/>
            <person name="Kuo A."/>
            <person name="Mondo S."/>
            <person name="Pangilinan J."/>
            <person name="Riley R."/>
            <person name="Labutti K."/>
            <person name="Andreopoulos B."/>
            <person name="Lipzen A."/>
            <person name="Chen C."/>
            <person name="Yanf M."/>
            <person name="Daum C."/>
            <person name="Ng V."/>
            <person name="Clum A."/>
            <person name="Ohm R."/>
            <person name="Martin F."/>
            <person name="Silar P."/>
            <person name="Natvig D."/>
            <person name="Lalanne C."/>
            <person name="Gautier V."/>
            <person name="Ament-Velasquez S.L."/>
            <person name="Kruys A."/>
            <person name="Hutchinson M.I."/>
            <person name="Powell A.J."/>
            <person name="Barry K."/>
            <person name="Miller A.N."/>
            <person name="Grigoriev I.V."/>
            <person name="Debuchy R."/>
            <person name="Gladieux P."/>
            <person name="Thoren M.H."/>
            <person name="Johannesson H."/>
        </authorList>
    </citation>
    <scope>NUCLEOTIDE SEQUENCE</scope>
    <source>
        <strain evidence="5">PSN243</strain>
    </source>
</reference>
<dbReference type="SUPFAM" id="SSF52540">
    <property type="entry name" value="P-loop containing nucleoside triphosphate hydrolases"/>
    <property type="match status" value="1"/>
</dbReference>
<dbReference type="InterPro" id="IPR056693">
    <property type="entry name" value="DUF7791"/>
</dbReference>
<dbReference type="PANTHER" id="PTHR10039">
    <property type="entry name" value="AMELOGENIN"/>
    <property type="match status" value="1"/>
</dbReference>
<name>A0AAV9G2U0_9PEZI</name>